<protein>
    <submittedName>
        <fullName evidence="1">Uncharacterized protein</fullName>
    </submittedName>
</protein>
<keyword evidence="2" id="KW-1185">Reference proteome</keyword>
<evidence type="ECO:0000313" key="1">
    <source>
        <dbReference type="EMBL" id="EOB02535.1"/>
    </source>
</evidence>
<dbReference type="Proteomes" id="UP000296049">
    <property type="component" value="Unassembled WGS sequence"/>
</dbReference>
<proteinExistence type="predicted"/>
<sequence>MPAYNQGKWDMALPQVVPFHFYFPVWQKGLVVFCYYMTQSACGYRKQCAEIQLSSSKNNSSSFVSLSASALYSDSLQ</sequence>
<feature type="non-terminal residue" evidence="1">
    <location>
        <position position="77"/>
    </location>
</feature>
<evidence type="ECO:0000313" key="2">
    <source>
        <dbReference type="Proteomes" id="UP000296049"/>
    </source>
</evidence>
<name>R0LLI2_ANAPL</name>
<reference evidence="2" key="1">
    <citation type="journal article" date="2013" name="Nat. Genet.">
        <title>The duck genome and transcriptome provide insight into an avian influenza virus reservoir species.</title>
        <authorList>
            <person name="Huang Y."/>
            <person name="Li Y."/>
            <person name="Burt D.W."/>
            <person name="Chen H."/>
            <person name="Zhang Y."/>
            <person name="Qian W."/>
            <person name="Kim H."/>
            <person name="Gan S."/>
            <person name="Zhao Y."/>
            <person name="Li J."/>
            <person name="Yi K."/>
            <person name="Feng H."/>
            <person name="Zhu P."/>
            <person name="Li B."/>
            <person name="Liu Q."/>
            <person name="Fairley S."/>
            <person name="Magor K.E."/>
            <person name="Du Z."/>
            <person name="Hu X."/>
            <person name="Goodman L."/>
            <person name="Tafer H."/>
            <person name="Vignal A."/>
            <person name="Lee T."/>
            <person name="Kim K.W."/>
            <person name="Sheng Z."/>
            <person name="An Y."/>
            <person name="Searle S."/>
            <person name="Herrero J."/>
            <person name="Groenen M.A."/>
            <person name="Crooijmans R.P."/>
            <person name="Faraut T."/>
            <person name="Cai Q."/>
            <person name="Webster R.G."/>
            <person name="Aldridge J.R."/>
            <person name="Warren W.C."/>
            <person name="Bartschat S."/>
            <person name="Kehr S."/>
            <person name="Marz M."/>
            <person name="Stadler P.F."/>
            <person name="Smith J."/>
            <person name="Kraus R.H."/>
            <person name="Zhao Y."/>
            <person name="Ren L."/>
            <person name="Fei J."/>
            <person name="Morisson M."/>
            <person name="Kaiser P."/>
            <person name="Griffin D.K."/>
            <person name="Rao M."/>
            <person name="Pitel F."/>
            <person name="Wang J."/>
            <person name="Li N."/>
        </authorList>
    </citation>
    <scope>NUCLEOTIDE SEQUENCE [LARGE SCALE GENOMIC DNA]</scope>
</reference>
<dbReference type="AlphaFoldDB" id="R0LLI2"/>
<accession>R0LLI2</accession>
<organism evidence="1 2">
    <name type="scientific">Anas platyrhynchos</name>
    <name type="common">Mallard</name>
    <name type="synonym">Anas boschas</name>
    <dbReference type="NCBI Taxonomy" id="8839"/>
    <lineage>
        <taxon>Eukaryota</taxon>
        <taxon>Metazoa</taxon>
        <taxon>Chordata</taxon>
        <taxon>Craniata</taxon>
        <taxon>Vertebrata</taxon>
        <taxon>Euteleostomi</taxon>
        <taxon>Archelosauria</taxon>
        <taxon>Archosauria</taxon>
        <taxon>Dinosauria</taxon>
        <taxon>Saurischia</taxon>
        <taxon>Theropoda</taxon>
        <taxon>Coelurosauria</taxon>
        <taxon>Aves</taxon>
        <taxon>Neognathae</taxon>
        <taxon>Galloanserae</taxon>
        <taxon>Anseriformes</taxon>
        <taxon>Anatidae</taxon>
        <taxon>Anatinae</taxon>
        <taxon>Anas</taxon>
    </lineage>
</organism>
<dbReference type="EMBL" id="KB742955">
    <property type="protein sequence ID" value="EOB02535.1"/>
    <property type="molecule type" value="Genomic_DNA"/>
</dbReference>
<gene>
    <name evidence="1" type="ORF">Anapl_13035</name>
</gene>